<dbReference type="EMBL" id="CM055757">
    <property type="protein sequence ID" value="KAJ7989226.1"/>
    <property type="molecule type" value="Genomic_DNA"/>
</dbReference>
<gene>
    <name evidence="1" type="ORF">DPEC_G00317300</name>
</gene>
<keyword evidence="2" id="KW-1185">Reference proteome</keyword>
<name>A0ACC2FCU5_DALPE</name>
<proteinExistence type="predicted"/>
<reference evidence="1" key="1">
    <citation type="submission" date="2021-05" db="EMBL/GenBank/DDBJ databases">
        <authorList>
            <person name="Pan Q."/>
            <person name="Jouanno E."/>
            <person name="Zahm M."/>
            <person name="Klopp C."/>
            <person name="Cabau C."/>
            <person name="Louis A."/>
            <person name="Berthelot C."/>
            <person name="Parey E."/>
            <person name="Roest Crollius H."/>
            <person name="Montfort J."/>
            <person name="Robinson-Rechavi M."/>
            <person name="Bouchez O."/>
            <person name="Lampietro C."/>
            <person name="Lopez Roques C."/>
            <person name="Donnadieu C."/>
            <person name="Postlethwait J."/>
            <person name="Bobe J."/>
            <person name="Dillon D."/>
            <person name="Chandos A."/>
            <person name="von Hippel F."/>
            <person name="Guiguen Y."/>
        </authorList>
    </citation>
    <scope>NUCLEOTIDE SEQUENCE</scope>
    <source>
        <strain evidence="1">YG-Jan2019</strain>
    </source>
</reference>
<sequence>MSENRDITSRHLRHKLQSLGRRLDELEEATNKLQKSEDELLDLQDKIIQAEGSNSSMLGDVEALRQRLLKIEGKDEEVCKAEDLCRTVREKLEEEESLTQDLRSEIERLQGRMAELEKLEEAFGKSKSDCSQLYLSLNEEKNLTRKISSELEALKAHVNEVDASETRLDQAEQLLTGELEKLKCLSQTFVNERKRLLEKQREDEKLILNLTAKLERQNSIEPVDSSRTNLRIEDDPSPGLMSKLGRKKSLDYQKVGDEFGLRFKSENEKNSLDGQEDNKVKELTQEVERLKNRLKQLELVEEDLQNTESKNRELQDKFHQERSRSRALNDQVELLRMQLCGSGVHDNGGPSSQAKILENGKAENEEINVRGGFRQDKPKYKSGAAAEPTTPKYKGRELSPQHKRETRLRSKELSNSHEGSLKSVRRPVSPALKNRRTPRTGATTASDNGVKETGTGPEEKVGRGATQSPVGAALSESKKMSVLSRYPPAANDQRPLKTSQKTSEIESKKSRVETFSRMYVGSDSESNNSDVMSENLCKSNRASLPEKNTSASDPESVDLVEDIMPVAYTSKANGSYTAYKSNVSPLVSDHGSDGHSSASETESTRSRPSEPEIVPEVVTLSSRTCATPKYSRYSRLKGSQSEDSPCKSSNDQEQHRLLAAEGGSIEPTRIPQEMELQRVCSPREARMSKAVIKPAIMEIDRKEVMMSGGAEVLHSNGKPKISTKPVVTSKMTSSITIYPNDPSSSRTSSRSSSVSSEPPVKERHTSTSNIVIGTSDHRGSISIPYEFSIPKSEITLRPSADDQPGVLGLDRLETPLCSQNSSSLQSPLTTSEFYNDTESGLESSSTTVTSWSNHPYGYRPAQDDGLAEMRNVTVRSTWRNRGAASVDDTGHGVTGHGDRTDGVGSEDEAESATTWRAYRATTVLDTEETVNVTGAATSRAAKPSPAEMYMRRINNSVVTTREIAESAHQGKSSLALTEGGLERCIPHKPVIAQEHMPWRTKPLAADGTDPSPGSWRTRPAPSDLGPSEREKARGSRPDPGASRDAIASEYPELSLQPRVARSRALPECLKQDVRHVNTLPHLPPPFSCVIYGSECPLNHSHLFCFVSS</sequence>
<evidence type="ECO:0000313" key="1">
    <source>
        <dbReference type="EMBL" id="KAJ7989226.1"/>
    </source>
</evidence>
<dbReference type="Proteomes" id="UP001157502">
    <property type="component" value="Chromosome 30"/>
</dbReference>
<evidence type="ECO:0000313" key="2">
    <source>
        <dbReference type="Proteomes" id="UP001157502"/>
    </source>
</evidence>
<accession>A0ACC2FCU5</accession>
<protein>
    <submittedName>
        <fullName evidence="1">Uncharacterized protein</fullName>
    </submittedName>
</protein>
<comment type="caution">
    <text evidence="1">The sequence shown here is derived from an EMBL/GenBank/DDBJ whole genome shotgun (WGS) entry which is preliminary data.</text>
</comment>
<organism evidence="1 2">
    <name type="scientific">Dallia pectoralis</name>
    <name type="common">Alaska blackfish</name>
    <dbReference type="NCBI Taxonomy" id="75939"/>
    <lineage>
        <taxon>Eukaryota</taxon>
        <taxon>Metazoa</taxon>
        <taxon>Chordata</taxon>
        <taxon>Craniata</taxon>
        <taxon>Vertebrata</taxon>
        <taxon>Euteleostomi</taxon>
        <taxon>Actinopterygii</taxon>
        <taxon>Neopterygii</taxon>
        <taxon>Teleostei</taxon>
        <taxon>Protacanthopterygii</taxon>
        <taxon>Esociformes</taxon>
        <taxon>Umbridae</taxon>
        <taxon>Dallia</taxon>
    </lineage>
</organism>